<dbReference type="EMBL" id="QTSX02003883">
    <property type="protein sequence ID" value="KAJ9067752.1"/>
    <property type="molecule type" value="Genomic_DNA"/>
</dbReference>
<gene>
    <name evidence="1" type="ORF">DSO57_1035988</name>
</gene>
<keyword evidence="2" id="KW-1185">Reference proteome</keyword>
<protein>
    <submittedName>
        <fullName evidence="1">Uncharacterized protein</fullName>
    </submittedName>
</protein>
<proteinExistence type="predicted"/>
<organism evidence="1 2">
    <name type="scientific">Entomophthora muscae</name>
    <dbReference type="NCBI Taxonomy" id="34485"/>
    <lineage>
        <taxon>Eukaryota</taxon>
        <taxon>Fungi</taxon>
        <taxon>Fungi incertae sedis</taxon>
        <taxon>Zoopagomycota</taxon>
        <taxon>Entomophthoromycotina</taxon>
        <taxon>Entomophthoromycetes</taxon>
        <taxon>Entomophthorales</taxon>
        <taxon>Entomophthoraceae</taxon>
        <taxon>Entomophthora</taxon>
    </lineage>
</organism>
<evidence type="ECO:0000313" key="2">
    <source>
        <dbReference type="Proteomes" id="UP001165960"/>
    </source>
</evidence>
<comment type="caution">
    <text evidence="1">The sequence shown here is derived from an EMBL/GenBank/DDBJ whole genome shotgun (WGS) entry which is preliminary data.</text>
</comment>
<dbReference type="Proteomes" id="UP001165960">
    <property type="component" value="Unassembled WGS sequence"/>
</dbReference>
<reference evidence="1" key="1">
    <citation type="submission" date="2022-04" db="EMBL/GenBank/DDBJ databases">
        <title>Genome of the entomopathogenic fungus Entomophthora muscae.</title>
        <authorList>
            <person name="Elya C."/>
            <person name="Lovett B.R."/>
            <person name="Lee E."/>
            <person name="Macias A.M."/>
            <person name="Hajek A.E."/>
            <person name="De Bivort B.L."/>
            <person name="Kasson M.T."/>
            <person name="De Fine Licht H.H."/>
            <person name="Stajich J.E."/>
        </authorList>
    </citation>
    <scope>NUCLEOTIDE SEQUENCE</scope>
    <source>
        <strain evidence="1">Berkeley</strain>
    </source>
</reference>
<accession>A0ACC2SZP1</accession>
<name>A0ACC2SZP1_9FUNG</name>
<evidence type="ECO:0000313" key="1">
    <source>
        <dbReference type="EMBL" id="KAJ9067752.1"/>
    </source>
</evidence>
<sequence>MDIDKEFGETDCEEFINILLSQTTASDQSQQHLPPPVSEPFQSFIPPSNPIITSTQAPHPTSSFDRAFSQRLKQTEMRREFRPDPPNRFIHKETKPDNMENFGGKDMYISREPGSSSTRHQPFKAASSEKEASRFGSSSPSQIPAVTKEKFVKVKIKPSVSARLSKLSKPPANLFQTLELYPTVTFLFEAISHWEKIKHKAPSLSLQLPRSGIPNPLYSRQPTWKVELLQRIASDDGSNKPVLECLHETLQLLFLPGEQSDGYNRMCQKTALTTDQLKYQATLVELRDNLVLLSNYPGYRLRHLPPQLHAQFQQDKIKFLKSFGECLLWLDGLGRFKDVTFLLDIIVSASNTLPTLFGDTLIGQRSLINGILFPLCKILSKANTPEKEKGVLPIELASQIPDRPGIAPAQEGPRTPPLFVVSSILEFLKLLATECPLPCLSWFTCLLEDADILKVLSNDRLMLQAKISVISLLTRIVVSPKVFLLLVKGEPKDSVHCLGALLEWAIDNNVTLEELCDLGECALGYIYTIVVEYPSSFNKVFGYQRDTLLDTSILFPLVAFISQVCDSQSSLLLQIRKKESTPLLFPQATRLQPTQALHSDSPNYGSFFSPSGVGATHLLVKSVKLIEVFLRILEGVVVSDDNLCSLLRTQIWLRPHSSTTFSSLDGMNLFYCLYYLLRRLKPRFSQTIPKTLPDFETNGLIEAPSPYERDNLYLTPFINDLALGISNFLDKNLRRSTESSDAV</sequence>